<evidence type="ECO:0000313" key="4">
    <source>
        <dbReference type="Proteomes" id="UP000799772"/>
    </source>
</evidence>
<name>A0A9P4ICR8_9PEZI</name>
<dbReference type="InterPro" id="IPR052895">
    <property type="entry name" value="HetReg/Transcr_Mod"/>
</dbReference>
<organism evidence="3 4">
    <name type="scientific">Rhizodiscina lignyota</name>
    <dbReference type="NCBI Taxonomy" id="1504668"/>
    <lineage>
        <taxon>Eukaryota</taxon>
        <taxon>Fungi</taxon>
        <taxon>Dikarya</taxon>
        <taxon>Ascomycota</taxon>
        <taxon>Pezizomycotina</taxon>
        <taxon>Dothideomycetes</taxon>
        <taxon>Pleosporomycetidae</taxon>
        <taxon>Aulographales</taxon>
        <taxon>Rhizodiscinaceae</taxon>
        <taxon>Rhizodiscina</taxon>
    </lineage>
</organism>
<keyword evidence="1" id="KW-0812">Transmembrane</keyword>
<comment type="caution">
    <text evidence="3">The sequence shown here is derived from an EMBL/GenBank/DDBJ whole genome shotgun (WGS) entry which is preliminary data.</text>
</comment>
<keyword evidence="1" id="KW-0472">Membrane</keyword>
<sequence>MNASVLDFWLGHVILLYASTLIAGIYDAIIVTAVELPISYLLGDYSNKSSFIIRKLGGLLLIWWWCHPCAGAADILADFSKWASHDAPNGPPVATKTSIAHATVFFVSAIWTALDWQHFLRTMICMFKPISHQFVIAVTGMLLPQTAILEHGTATAYWICGMAPYSTCWGALAYIAALRYRSPYVLDVYFLVCFILDITWSRTSIRSRTIGRFCIVMPWSIMKALITLPFANIWVFRQSLKALYWQARHLVRQKWLSSHHKQSKRRMREDFKYRPLQPGQIRLLEVMRNPRNLEIECRLRHVHLSKASEYDAISYTWGAESPTHGVDVDGQWIKVRTNAYELLQDRAVINETRVIWMDCLCINQRDHDEKRLQIPMMPRIYRKAKRTIIWLGNIKYAEQCLSLFRDLVDRPWDFYAPEEIPEAVKAPPKWQKKRPIRFSMVEGLDLRFRALARILEHAWFCRI</sequence>
<evidence type="ECO:0000259" key="2">
    <source>
        <dbReference type="Pfam" id="PF06985"/>
    </source>
</evidence>
<protein>
    <recommendedName>
        <fullName evidence="2">Heterokaryon incompatibility domain-containing protein</fullName>
    </recommendedName>
</protein>
<proteinExistence type="predicted"/>
<dbReference type="Pfam" id="PF06985">
    <property type="entry name" value="HET"/>
    <property type="match status" value="1"/>
</dbReference>
<dbReference type="InterPro" id="IPR010730">
    <property type="entry name" value="HET"/>
</dbReference>
<dbReference type="AlphaFoldDB" id="A0A9P4ICR8"/>
<feature type="transmembrane region" description="Helical" evidence="1">
    <location>
        <begin position="215"/>
        <end position="236"/>
    </location>
</feature>
<accession>A0A9P4ICR8</accession>
<reference evidence="3" key="1">
    <citation type="journal article" date="2020" name="Stud. Mycol.">
        <title>101 Dothideomycetes genomes: a test case for predicting lifestyles and emergence of pathogens.</title>
        <authorList>
            <person name="Haridas S."/>
            <person name="Albert R."/>
            <person name="Binder M."/>
            <person name="Bloem J."/>
            <person name="Labutti K."/>
            <person name="Salamov A."/>
            <person name="Andreopoulos B."/>
            <person name="Baker S."/>
            <person name="Barry K."/>
            <person name="Bills G."/>
            <person name="Bluhm B."/>
            <person name="Cannon C."/>
            <person name="Castanera R."/>
            <person name="Culley D."/>
            <person name="Daum C."/>
            <person name="Ezra D."/>
            <person name="Gonzalez J."/>
            <person name="Henrissat B."/>
            <person name="Kuo A."/>
            <person name="Liang C."/>
            <person name="Lipzen A."/>
            <person name="Lutzoni F."/>
            <person name="Magnuson J."/>
            <person name="Mondo S."/>
            <person name="Nolan M."/>
            <person name="Ohm R."/>
            <person name="Pangilinan J."/>
            <person name="Park H.-J."/>
            <person name="Ramirez L."/>
            <person name="Alfaro M."/>
            <person name="Sun H."/>
            <person name="Tritt A."/>
            <person name="Yoshinaga Y."/>
            <person name="Zwiers L.-H."/>
            <person name="Turgeon B."/>
            <person name="Goodwin S."/>
            <person name="Spatafora J."/>
            <person name="Crous P."/>
            <person name="Grigoriev I."/>
        </authorList>
    </citation>
    <scope>NUCLEOTIDE SEQUENCE</scope>
    <source>
        <strain evidence="3">CBS 133067</strain>
    </source>
</reference>
<keyword evidence="1" id="KW-1133">Transmembrane helix</keyword>
<feature type="transmembrane region" description="Helical" evidence="1">
    <location>
        <begin position="97"/>
        <end position="114"/>
    </location>
</feature>
<dbReference type="PANTHER" id="PTHR24148">
    <property type="entry name" value="ANKYRIN REPEAT DOMAIN-CONTAINING PROTEIN 39 HOMOLOG-RELATED"/>
    <property type="match status" value="1"/>
</dbReference>
<keyword evidence="4" id="KW-1185">Reference proteome</keyword>
<dbReference type="PANTHER" id="PTHR24148:SF64">
    <property type="entry name" value="HETEROKARYON INCOMPATIBILITY DOMAIN-CONTAINING PROTEIN"/>
    <property type="match status" value="1"/>
</dbReference>
<feature type="transmembrane region" description="Helical" evidence="1">
    <location>
        <begin position="184"/>
        <end position="203"/>
    </location>
</feature>
<feature type="transmembrane region" description="Helical" evidence="1">
    <location>
        <begin position="56"/>
        <end position="77"/>
    </location>
</feature>
<feature type="domain" description="Heterokaryon incompatibility" evidence="2">
    <location>
        <begin position="310"/>
        <end position="462"/>
    </location>
</feature>
<feature type="transmembrane region" description="Helical" evidence="1">
    <location>
        <begin position="156"/>
        <end position="177"/>
    </location>
</feature>
<dbReference type="Proteomes" id="UP000799772">
    <property type="component" value="Unassembled WGS sequence"/>
</dbReference>
<dbReference type="OrthoDB" id="2157530at2759"/>
<evidence type="ECO:0000313" key="3">
    <source>
        <dbReference type="EMBL" id="KAF2099170.1"/>
    </source>
</evidence>
<gene>
    <name evidence="3" type="ORF">NA57DRAFT_76402</name>
</gene>
<dbReference type="EMBL" id="ML978126">
    <property type="protein sequence ID" value="KAF2099170.1"/>
    <property type="molecule type" value="Genomic_DNA"/>
</dbReference>
<evidence type="ECO:0000256" key="1">
    <source>
        <dbReference type="SAM" id="Phobius"/>
    </source>
</evidence>
<feature type="transmembrane region" description="Helical" evidence="1">
    <location>
        <begin position="14"/>
        <end position="36"/>
    </location>
</feature>